<organism evidence="1 2">
    <name type="scientific">Macrophomina phaseolina (strain MS6)</name>
    <name type="common">Charcoal rot fungus</name>
    <dbReference type="NCBI Taxonomy" id="1126212"/>
    <lineage>
        <taxon>Eukaryota</taxon>
        <taxon>Fungi</taxon>
        <taxon>Dikarya</taxon>
        <taxon>Ascomycota</taxon>
        <taxon>Pezizomycotina</taxon>
        <taxon>Dothideomycetes</taxon>
        <taxon>Dothideomycetes incertae sedis</taxon>
        <taxon>Botryosphaeriales</taxon>
        <taxon>Botryosphaeriaceae</taxon>
        <taxon>Macrophomina</taxon>
    </lineage>
</organism>
<comment type="caution">
    <text evidence="1">The sequence shown here is derived from an EMBL/GenBank/DDBJ whole genome shotgun (WGS) entry which is preliminary data.</text>
</comment>
<dbReference type="VEuPathDB" id="FungiDB:MPH_05436"/>
<name>K2RRM8_MACPH</name>
<dbReference type="HOGENOM" id="CLU_2386596_0_0_1"/>
<evidence type="ECO:0000313" key="1">
    <source>
        <dbReference type="EMBL" id="EKG17368.1"/>
    </source>
</evidence>
<dbReference type="AlphaFoldDB" id="K2RRM8"/>
<gene>
    <name evidence="1" type="ORF">MPH_05436</name>
</gene>
<dbReference type="Proteomes" id="UP000007129">
    <property type="component" value="Unassembled WGS sequence"/>
</dbReference>
<dbReference type="EMBL" id="AHHD01000249">
    <property type="protein sequence ID" value="EKG17368.1"/>
    <property type="molecule type" value="Genomic_DNA"/>
</dbReference>
<evidence type="ECO:0000313" key="2">
    <source>
        <dbReference type="Proteomes" id="UP000007129"/>
    </source>
</evidence>
<dbReference type="InParanoid" id="K2RRM8"/>
<accession>K2RRM8</accession>
<proteinExistence type="predicted"/>
<sequence length="94" mass="10379">MACPMLPWSYPTWGLPRNGDLSAQKPRNIRRNPYNDGIGNHYTSLNGDRAIFSPCFTCNGASGRPGDHLSTIYSLLYGFCRSPGSLSRCFGLFS</sequence>
<reference evidence="1 2" key="1">
    <citation type="journal article" date="2012" name="BMC Genomics">
        <title>Tools to kill: Genome of one of the most destructive plant pathogenic fungi Macrophomina phaseolina.</title>
        <authorList>
            <person name="Islam M.S."/>
            <person name="Haque M.S."/>
            <person name="Islam M.M."/>
            <person name="Emdad E.M."/>
            <person name="Halim A."/>
            <person name="Hossen Q.M.M."/>
            <person name="Hossain M.Z."/>
            <person name="Ahmed B."/>
            <person name="Rahim S."/>
            <person name="Rahman M.S."/>
            <person name="Alam M.M."/>
            <person name="Hou S."/>
            <person name="Wan X."/>
            <person name="Saito J.A."/>
            <person name="Alam M."/>
        </authorList>
    </citation>
    <scope>NUCLEOTIDE SEQUENCE [LARGE SCALE GENOMIC DNA]</scope>
    <source>
        <strain evidence="1 2">MS6</strain>
    </source>
</reference>
<protein>
    <submittedName>
        <fullName evidence="1">Uncharacterized protein</fullName>
    </submittedName>
</protein>